<evidence type="ECO:0000313" key="6">
    <source>
        <dbReference type="EMBL" id="VAW86365.1"/>
    </source>
</evidence>
<dbReference type="Gene3D" id="3.30.1330.120">
    <property type="entry name" value="2-methylcitrate dehydratase PrpD"/>
    <property type="match status" value="1"/>
</dbReference>
<dbReference type="PANTHER" id="PTHR16943:SF8">
    <property type="entry name" value="2-METHYLCITRATE DEHYDRATASE"/>
    <property type="match status" value="1"/>
</dbReference>
<dbReference type="InterPro" id="IPR042183">
    <property type="entry name" value="MmgE/PrpD_sf_1"/>
</dbReference>
<reference evidence="6" key="1">
    <citation type="submission" date="2018-06" db="EMBL/GenBank/DDBJ databases">
        <authorList>
            <person name="Zhirakovskaya E."/>
        </authorList>
    </citation>
    <scope>NUCLEOTIDE SEQUENCE</scope>
</reference>
<dbReference type="GO" id="GO:0051537">
    <property type="term" value="F:2 iron, 2 sulfur cluster binding"/>
    <property type="evidence" value="ECO:0007669"/>
    <property type="project" value="InterPro"/>
</dbReference>
<dbReference type="InterPro" id="IPR012705">
    <property type="entry name" value="2Me_IsoCit_deHydtase_PrpD"/>
</dbReference>
<sequence>MDVNSAARPAPDNLLATLADYAMKPEVGSEEAFNTARYCLLDSLGCAIEALQYPACQKLLGPVVAGYDIPDGCRVPGTNYILDPVQAAFNIGTMIRWLDFNDTWLAAEWGHPSDNLGGILAVAQHLQRVNPDTVITCKDLMSAAIKAHEIQGILALDNSFNQVGLDHVLLVRIATTAVTTALLGGSKAQIINAVSNAWLDGAALRTYRHFPNTGSRKSWAAGDATRRGVQHAFWALADEMGYPSALTAKKWGFEAVLFNGKTVTLNEALGSYVMENILFKVSFPAEFHAQTAIEAAIQLHRDIANRFDEICSVVIETQQAGVTIIDKTGDLDNPADRDHCLQYMVAIGLLFGSLSASDYEDSRAADPRIDKLRAIMTVKENKQYTTAYFDPKQRAIANSVQVFFSDGSSTEKIEVFFPLGHRVRRTEAYQPLKNKFRNAIQDTLTPHATDRLLAYFNDHNAFEKTSIDDFIDLFTAA</sequence>
<evidence type="ECO:0000256" key="1">
    <source>
        <dbReference type="ARBA" id="ARBA00006174"/>
    </source>
</evidence>
<dbReference type="NCBIfam" id="NF006943">
    <property type="entry name" value="PRK09425.1"/>
    <property type="match status" value="1"/>
</dbReference>
<evidence type="ECO:0000259" key="5">
    <source>
        <dbReference type="Pfam" id="PF19305"/>
    </source>
</evidence>
<dbReference type="InterPro" id="IPR042188">
    <property type="entry name" value="MmgE/PrpD_sf_2"/>
</dbReference>
<keyword evidence="3 6" id="KW-0456">Lyase</keyword>
<dbReference type="NCBIfam" id="TIGR02330">
    <property type="entry name" value="prpD"/>
    <property type="match status" value="1"/>
</dbReference>
<dbReference type="EC" id="4.2.1.79" evidence="6"/>
<dbReference type="SUPFAM" id="SSF103378">
    <property type="entry name" value="2-methylcitrate dehydratase PrpD"/>
    <property type="match status" value="1"/>
</dbReference>
<feature type="domain" description="MmgE/PrpD C-terminal" evidence="5">
    <location>
        <begin position="283"/>
        <end position="451"/>
    </location>
</feature>
<dbReference type="Pfam" id="PF19305">
    <property type="entry name" value="MmgE_PrpD_C"/>
    <property type="match status" value="1"/>
</dbReference>
<dbReference type="InterPro" id="IPR045337">
    <property type="entry name" value="MmgE_PrpD_C"/>
</dbReference>
<dbReference type="GO" id="GO:0006099">
    <property type="term" value="P:tricarboxylic acid cycle"/>
    <property type="evidence" value="ECO:0007669"/>
    <property type="project" value="UniProtKB-KW"/>
</dbReference>
<dbReference type="InterPro" id="IPR036148">
    <property type="entry name" value="MmgE/PrpD_sf"/>
</dbReference>
<comment type="similarity">
    <text evidence="1">Belongs to the PrpD family.</text>
</comment>
<dbReference type="GO" id="GO:0047547">
    <property type="term" value="F:2-methylcitrate dehydratase activity"/>
    <property type="evidence" value="ECO:0007669"/>
    <property type="project" value="UniProtKB-EC"/>
</dbReference>
<accession>A0A3B0YZ66</accession>
<dbReference type="GO" id="GO:0019679">
    <property type="term" value="P:propionate metabolic process, methylcitrate cycle"/>
    <property type="evidence" value="ECO:0007669"/>
    <property type="project" value="InterPro"/>
</dbReference>
<protein>
    <submittedName>
        <fullName evidence="6">2-methylcitrate dehydratase</fullName>
        <ecNumber evidence="6">4.2.1.79</ecNumber>
    </submittedName>
</protein>
<name>A0A3B0YZ66_9ZZZZ</name>
<dbReference type="Gene3D" id="1.10.4100.10">
    <property type="entry name" value="2-methylcitrate dehydratase PrpD"/>
    <property type="match status" value="1"/>
</dbReference>
<proteinExistence type="inferred from homology"/>
<dbReference type="PANTHER" id="PTHR16943">
    <property type="entry name" value="2-METHYLCITRATE DEHYDRATASE-RELATED"/>
    <property type="match status" value="1"/>
</dbReference>
<evidence type="ECO:0000256" key="3">
    <source>
        <dbReference type="ARBA" id="ARBA00023239"/>
    </source>
</evidence>
<keyword evidence="2" id="KW-0816">Tricarboxylic acid cycle</keyword>
<dbReference type="InterPro" id="IPR005656">
    <property type="entry name" value="MmgE_PrpD"/>
</dbReference>
<dbReference type="InterPro" id="IPR045336">
    <property type="entry name" value="MmgE_PrpD_N"/>
</dbReference>
<evidence type="ECO:0000256" key="2">
    <source>
        <dbReference type="ARBA" id="ARBA00022532"/>
    </source>
</evidence>
<organism evidence="6">
    <name type="scientific">hydrothermal vent metagenome</name>
    <dbReference type="NCBI Taxonomy" id="652676"/>
    <lineage>
        <taxon>unclassified sequences</taxon>
        <taxon>metagenomes</taxon>
        <taxon>ecological metagenomes</taxon>
    </lineage>
</organism>
<evidence type="ECO:0000259" key="4">
    <source>
        <dbReference type="Pfam" id="PF03972"/>
    </source>
</evidence>
<dbReference type="EMBL" id="UOFO01000093">
    <property type="protein sequence ID" value="VAW86365.1"/>
    <property type="molecule type" value="Genomic_DNA"/>
</dbReference>
<feature type="domain" description="MmgE/PrpD N-terminal" evidence="4">
    <location>
        <begin position="17"/>
        <end position="264"/>
    </location>
</feature>
<dbReference type="AlphaFoldDB" id="A0A3B0YZ66"/>
<dbReference type="Pfam" id="PF03972">
    <property type="entry name" value="MmgE_PrpD_N"/>
    <property type="match status" value="1"/>
</dbReference>
<gene>
    <name evidence="6" type="ORF">MNBD_GAMMA16-1750</name>
</gene>